<evidence type="ECO:0000259" key="2">
    <source>
        <dbReference type="Pfam" id="PF11938"/>
    </source>
</evidence>
<dbReference type="Pfam" id="PF11938">
    <property type="entry name" value="DUF3456"/>
    <property type="match status" value="1"/>
</dbReference>
<evidence type="ECO:0000313" key="4">
    <source>
        <dbReference type="Proteomes" id="UP000694546"/>
    </source>
</evidence>
<dbReference type="GO" id="GO:0005783">
    <property type="term" value="C:endoplasmic reticulum"/>
    <property type="evidence" value="ECO:0007669"/>
    <property type="project" value="TreeGrafter"/>
</dbReference>
<keyword evidence="4" id="KW-1185">Reference proteome</keyword>
<dbReference type="InterPro" id="IPR042415">
    <property type="entry name" value="CNPY"/>
</dbReference>
<evidence type="ECO:0000313" key="3">
    <source>
        <dbReference type="Ensembl" id="ENSGMOP00000036844.1"/>
    </source>
</evidence>
<sequence>MCWRREKLLNEGFLVACVGEAGWQVVRLQFPNMSLWIIQIAVVMLSLLISRSHQKKDPVLYCSACRAIVDELSYSISQVDPKKTINVGSFRLNADGTLQDKKVPLARSETYLSELLEEVCSSMSDYALYVDPDTQEKRYKRFAPRDNGGTESFPDIQNFKFDGMDSSSALKFACETILEDLDEDIISLFSQNTQHVADELCSGVSGSSVPMVEFLEAKIHWQAKMINDLEKELVLLHATESKGQMRQSGDTIKC</sequence>
<evidence type="ECO:0000256" key="1">
    <source>
        <dbReference type="ARBA" id="ARBA00007285"/>
    </source>
</evidence>
<comment type="similarity">
    <text evidence="1">Belongs to the canopy family.</text>
</comment>
<proteinExistence type="inferred from homology"/>
<dbReference type="PANTHER" id="PTHR13341:SF4">
    <property type="entry name" value="CANOPY FGF SIGNALING REGULATOR 1"/>
    <property type="match status" value="1"/>
</dbReference>
<protein>
    <recommendedName>
        <fullName evidence="2">DUF3456 domain-containing protein</fullName>
    </recommendedName>
</protein>
<dbReference type="AlphaFoldDB" id="A0A8C5AUS9"/>
<accession>A0A8C5AUS9</accession>
<organism evidence="3 4">
    <name type="scientific">Gadus morhua</name>
    <name type="common">Atlantic cod</name>
    <dbReference type="NCBI Taxonomy" id="8049"/>
    <lineage>
        <taxon>Eukaryota</taxon>
        <taxon>Metazoa</taxon>
        <taxon>Chordata</taxon>
        <taxon>Craniata</taxon>
        <taxon>Vertebrata</taxon>
        <taxon>Euteleostomi</taxon>
        <taxon>Actinopterygii</taxon>
        <taxon>Neopterygii</taxon>
        <taxon>Teleostei</taxon>
        <taxon>Neoteleostei</taxon>
        <taxon>Acanthomorphata</taxon>
        <taxon>Zeiogadaria</taxon>
        <taxon>Gadariae</taxon>
        <taxon>Gadiformes</taxon>
        <taxon>Gadoidei</taxon>
        <taxon>Gadidae</taxon>
        <taxon>Gadus</taxon>
    </lineage>
</organism>
<dbReference type="InterPro" id="IPR021852">
    <property type="entry name" value="DUF3456"/>
</dbReference>
<reference evidence="3" key="1">
    <citation type="submission" date="2025-08" db="UniProtKB">
        <authorList>
            <consortium name="Ensembl"/>
        </authorList>
    </citation>
    <scope>IDENTIFICATION</scope>
</reference>
<dbReference type="Ensembl" id="ENSGMOT00000048690.1">
    <property type="protein sequence ID" value="ENSGMOP00000036844.1"/>
    <property type="gene ID" value="ENSGMOG00000005176.2"/>
</dbReference>
<name>A0A8C5AUS9_GADMO</name>
<dbReference type="Proteomes" id="UP000694546">
    <property type="component" value="Chromosome 8"/>
</dbReference>
<reference evidence="3" key="2">
    <citation type="submission" date="2025-09" db="UniProtKB">
        <authorList>
            <consortium name="Ensembl"/>
        </authorList>
    </citation>
    <scope>IDENTIFICATION</scope>
</reference>
<dbReference type="PANTHER" id="PTHR13341">
    <property type="entry name" value="MIR-INTERACTING SAPOSIN-LIKE PROTEIN"/>
    <property type="match status" value="1"/>
</dbReference>
<feature type="domain" description="DUF3456" evidence="2">
    <location>
        <begin position="61"/>
        <end position="206"/>
    </location>
</feature>
<dbReference type="GeneTree" id="ENSGT00940000161119"/>